<proteinExistence type="predicted"/>
<keyword evidence="1" id="KW-0812">Transmembrane</keyword>
<keyword evidence="3" id="KW-1185">Reference proteome</keyword>
<dbReference type="AlphaFoldDB" id="A0A2K8UCA7"/>
<dbReference type="Proteomes" id="UP000232638">
    <property type="component" value="Chromosome"/>
</dbReference>
<feature type="transmembrane region" description="Helical" evidence="1">
    <location>
        <begin position="128"/>
        <end position="147"/>
    </location>
</feature>
<accession>A0A2K8UCA7</accession>
<keyword evidence="1" id="KW-0472">Membrane</keyword>
<reference evidence="2 3" key="1">
    <citation type="submission" date="2017-03" db="EMBL/GenBank/DDBJ databases">
        <title>Complete genome sequence of Candidatus 'Thiodictyon syntrophicum' sp. nov. strain Cad16T, a photolithoautotroph purple sulfur bacterium isolated from an alpine meromictic lake.</title>
        <authorList>
            <person name="Luedin S.M."/>
            <person name="Pothier J.F."/>
            <person name="Danza F."/>
            <person name="Storelli N."/>
            <person name="Wittwer M."/>
            <person name="Tonolla M."/>
        </authorList>
    </citation>
    <scope>NUCLEOTIDE SEQUENCE [LARGE SCALE GENOMIC DNA]</scope>
    <source>
        <strain evidence="2 3">Cad16T</strain>
    </source>
</reference>
<name>A0A2K8UCA7_9GAMM</name>
<dbReference type="RefSeq" id="WP_100920396.1">
    <property type="nucleotide sequence ID" value="NZ_CP020370.1"/>
</dbReference>
<protein>
    <submittedName>
        <fullName evidence="2">Uncharacterized protein</fullName>
    </submittedName>
</protein>
<gene>
    <name evidence="2" type="ORF">THSYN_18210</name>
</gene>
<keyword evidence="1" id="KW-1133">Transmembrane helix</keyword>
<evidence type="ECO:0000313" key="3">
    <source>
        <dbReference type="Proteomes" id="UP000232638"/>
    </source>
</evidence>
<evidence type="ECO:0000256" key="1">
    <source>
        <dbReference type="SAM" id="Phobius"/>
    </source>
</evidence>
<feature type="transmembrane region" description="Helical" evidence="1">
    <location>
        <begin position="12"/>
        <end position="33"/>
    </location>
</feature>
<organism evidence="2 3">
    <name type="scientific">Candidatus Thiodictyon syntrophicum</name>
    <dbReference type="NCBI Taxonomy" id="1166950"/>
    <lineage>
        <taxon>Bacteria</taxon>
        <taxon>Pseudomonadati</taxon>
        <taxon>Pseudomonadota</taxon>
        <taxon>Gammaproteobacteria</taxon>
        <taxon>Chromatiales</taxon>
        <taxon>Chromatiaceae</taxon>
        <taxon>Thiodictyon</taxon>
    </lineage>
</organism>
<dbReference type="EMBL" id="CP020370">
    <property type="protein sequence ID" value="AUB82681.1"/>
    <property type="molecule type" value="Genomic_DNA"/>
</dbReference>
<sequence length="168" mass="18551">MDKTPSNAQVFLARLVVALSIASVIVGLALCGFSDEVRTRVWQNLLDRPGGPMVFRFVLQPIMATIAALRDGVNDARTGRSPFLWTVLTDPAQRGGRLDEALIATARIILLGFAMDTIYQFIEFETFRPAEVVMIALLLAFVPYLVVRGLVTRIARRWVGDGSSSDIR</sequence>
<dbReference type="KEGG" id="tsy:THSYN_18210"/>
<evidence type="ECO:0000313" key="2">
    <source>
        <dbReference type="EMBL" id="AUB82681.1"/>
    </source>
</evidence>
<dbReference type="OrthoDB" id="5519326at2"/>
<feature type="transmembrane region" description="Helical" evidence="1">
    <location>
        <begin position="101"/>
        <end position="122"/>
    </location>
</feature>